<dbReference type="Gramene" id="LPERR03G31410.1">
    <property type="protein sequence ID" value="LPERR03G31410.1"/>
    <property type="gene ID" value="LPERR03G31410"/>
</dbReference>
<dbReference type="EnsemblPlants" id="LPERR03G31410.1">
    <property type="protein sequence ID" value="LPERR03G31410.1"/>
    <property type="gene ID" value="LPERR03G31410"/>
</dbReference>
<name>A0A0D9W026_9ORYZ</name>
<protein>
    <submittedName>
        <fullName evidence="1">Uncharacterized protein</fullName>
    </submittedName>
</protein>
<reference evidence="2" key="2">
    <citation type="submission" date="2013-12" db="EMBL/GenBank/DDBJ databases">
        <authorList>
            <person name="Yu Y."/>
            <person name="Lee S."/>
            <person name="de Baynast K."/>
            <person name="Wissotski M."/>
            <person name="Liu L."/>
            <person name="Talag J."/>
            <person name="Goicoechea J."/>
            <person name="Angelova A."/>
            <person name="Jetty R."/>
            <person name="Kudrna D."/>
            <person name="Golser W."/>
            <person name="Rivera L."/>
            <person name="Zhang J."/>
            <person name="Wing R."/>
        </authorList>
    </citation>
    <scope>NUCLEOTIDE SEQUENCE</scope>
</reference>
<dbReference type="AlphaFoldDB" id="A0A0D9W026"/>
<keyword evidence="2" id="KW-1185">Reference proteome</keyword>
<evidence type="ECO:0000313" key="2">
    <source>
        <dbReference type="Proteomes" id="UP000032180"/>
    </source>
</evidence>
<sequence length="86" mass="9440">MRIADPPVVSALAITCSGDGGHRLLPYSAGVEVADRNLLILTANFHGLSEFYYLIYNSTDASLTITPHLPIMYNPSFTLKPLPIRH</sequence>
<reference evidence="1 2" key="1">
    <citation type="submission" date="2012-08" db="EMBL/GenBank/DDBJ databases">
        <title>Oryza genome evolution.</title>
        <authorList>
            <person name="Wing R.A."/>
        </authorList>
    </citation>
    <scope>NUCLEOTIDE SEQUENCE</scope>
</reference>
<dbReference type="Proteomes" id="UP000032180">
    <property type="component" value="Chromosome 3"/>
</dbReference>
<evidence type="ECO:0000313" key="1">
    <source>
        <dbReference type="EnsemblPlants" id="LPERR03G31410.1"/>
    </source>
</evidence>
<dbReference type="HOGENOM" id="CLU_2501186_0_0_1"/>
<accession>A0A0D9W026</accession>
<reference evidence="1" key="3">
    <citation type="submission" date="2015-04" db="UniProtKB">
        <authorList>
            <consortium name="EnsemblPlants"/>
        </authorList>
    </citation>
    <scope>IDENTIFICATION</scope>
</reference>
<organism evidence="1 2">
    <name type="scientific">Leersia perrieri</name>
    <dbReference type="NCBI Taxonomy" id="77586"/>
    <lineage>
        <taxon>Eukaryota</taxon>
        <taxon>Viridiplantae</taxon>
        <taxon>Streptophyta</taxon>
        <taxon>Embryophyta</taxon>
        <taxon>Tracheophyta</taxon>
        <taxon>Spermatophyta</taxon>
        <taxon>Magnoliopsida</taxon>
        <taxon>Liliopsida</taxon>
        <taxon>Poales</taxon>
        <taxon>Poaceae</taxon>
        <taxon>BOP clade</taxon>
        <taxon>Oryzoideae</taxon>
        <taxon>Oryzeae</taxon>
        <taxon>Oryzinae</taxon>
        <taxon>Leersia</taxon>
    </lineage>
</organism>
<proteinExistence type="predicted"/>